<protein>
    <submittedName>
        <fullName evidence="3">Flavin reductase family protein</fullName>
    </submittedName>
</protein>
<dbReference type="GO" id="GO:0006208">
    <property type="term" value="P:pyrimidine nucleobase catabolic process"/>
    <property type="evidence" value="ECO:0007669"/>
    <property type="project" value="TreeGrafter"/>
</dbReference>
<dbReference type="InterPro" id="IPR050268">
    <property type="entry name" value="NADH-dep_flavin_reductase"/>
</dbReference>
<dbReference type="EMBL" id="STGY01000069">
    <property type="protein sequence ID" value="THV37607.1"/>
    <property type="molecule type" value="Genomic_DNA"/>
</dbReference>
<dbReference type="Gene3D" id="2.30.110.10">
    <property type="entry name" value="Electron Transport, Fmn-binding Protein, Chain A"/>
    <property type="match status" value="1"/>
</dbReference>
<evidence type="ECO:0000313" key="4">
    <source>
        <dbReference type="Proteomes" id="UP000308760"/>
    </source>
</evidence>
<name>A0A4S8Q0J4_9ACTN</name>
<feature type="domain" description="Flavin reductase like" evidence="2">
    <location>
        <begin position="19"/>
        <end position="161"/>
    </location>
</feature>
<reference evidence="4" key="1">
    <citation type="submission" date="2019-04" db="EMBL/GenBank/DDBJ databases">
        <title>Nocardioides xinjiangensis sp. nov.</title>
        <authorList>
            <person name="Liu S."/>
        </authorList>
    </citation>
    <scope>NUCLEOTIDE SEQUENCE [LARGE SCALE GENOMIC DNA]</scope>
    <source>
        <strain evidence="4">18</strain>
    </source>
</reference>
<dbReference type="OrthoDB" id="9792858at2"/>
<dbReference type="Proteomes" id="UP000308760">
    <property type="component" value="Unassembled WGS sequence"/>
</dbReference>
<dbReference type="SUPFAM" id="SSF50475">
    <property type="entry name" value="FMN-binding split barrel"/>
    <property type="match status" value="1"/>
</dbReference>
<evidence type="ECO:0000256" key="1">
    <source>
        <dbReference type="ARBA" id="ARBA00023002"/>
    </source>
</evidence>
<keyword evidence="4" id="KW-1185">Reference proteome</keyword>
<dbReference type="InterPro" id="IPR002563">
    <property type="entry name" value="Flavin_Rdtase-like_dom"/>
</dbReference>
<dbReference type="SMART" id="SM00903">
    <property type="entry name" value="Flavin_Reduct"/>
    <property type="match status" value="1"/>
</dbReference>
<keyword evidence="1" id="KW-0560">Oxidoreductase</keyword>
<gene>
    <name evidence="3" type="ORF">FAB82_20220</name>
</gene>
<dbReference type="PANTHER" id="PTHR30466:SF1">
    <property type="entry name" value="FMN REDUCTASE (NADH) RUTF"/>
    <property type="match status" value="1"/>
</dbReference>
<sequence>MRPDEHAVLCGQREFKDMMARVPAAVAIVTAVVEGELVGLTATSVCSVSANPATLIVAIDHESRSVHAFRNADRVAVNFLSTGQEDLAELFATRGSDKFAAAEIEFRGALPPRVLGSVAVADCRRHMSHDVADHLLLFLQVESAETGRGAPLVWMDRGFAGVVGEAPWSR</sequence>
<dbReference type="InterPro" id="IPR012349">
    <property type="entry name" value="Split_barrel_FMN-bd"/>
</dbReference>
<evidence type="ECO:0000259" key="2">
    <source>
        <dbReference type="SMART" id="SM00903"/>
    </source>
</evidence>
<dbReference type="RefSeq" id="WP_136536367.1">
    <property type="nucleotide sequence ID" value="NZ_STGY01000069.1"/>
</dbReference>
<accession>A0A4S8Q0J4</accession>
<dbReference type="GO" id="GO:0010181">
    <property type="term" value="F:FMN binding"/>
    <property type="evidence" value="ECO:0007669"/>
    <property type="project" value="InterPro"/>
</dbReference>
<evidence type="ECO:0000313" key="3">
    <source>
        <dbReference type="EMBL" id="THV37607.1"/>
    </source>
</evidence>
<comment type="caution">
    <text evidence="3">The sequence shown here is derived from an EMBL/GenBank/DDBJ whole genome shotgun (WGS) entry which is preliminary data.</text>
</comment>
<dbReference type="Pfam" id="PF01613">
    <property type="entry name" value="Flavin_Reduct"/>
    <property type="match status" value="1"/>
</dbReference>
<organism evidence="3 4">
    <name type="scientific">Glycomyces buryatensis</name>
    <dbReference type="NCBI Taxonomy" id="2570927"/>
    <lineage>
        <taxon>Bacteria</taxon>
        <taxon>Bacillati</taxon>
        <taxon>Actinomycetota</taxon>
        <taxon>Actinomycetes</taxon>
        <taxon>Glycomycetales</taxon>
        <taxon>Glycomycetaceae</taxon>
        <taxon>Glycomyces</taxon>
    </lineage>
</organism>
<dbReference type="GO" id="GO:0042602">
    <property type="term" value="F:riboflavin reductase (NADPH) activity"/>
    <property type="evidence" value="ECO:0007669"/>
    <property type="project" value="TreeGrafter"/>
</dbReference>
<dbReference type="PANTHER" id="PTHR30466">
    <property type="entry name" value="FLAVIN REDUCTASE"/>
    <property type="match status" value="1"/>
</dbReference>
<proteinExistence type="predicted"/>
<dbReference type="AlphaFoldDB" id="A0A4S8Q0J4"/>
<reference evidence="3 4" key="2">
    <citation type="submission" date="2019-05" db="EMBL/GenBank/DDBJ databases">
        <title>Glycomyces buryatensis sp. nov.</title>
        <authorList>
            <person name="Nikitina E."/>
        </authorList>
    </citation>
    <scope>NUCLEOTIDE SEQUENCE [LARGE SCALE GENOMIC DNA]</scope>
    <source>
        <strain evidence="3 4">18</strain>
    </source>
</reference>